<proteinExistence type="predicted"/>
<protein>
    <submittedName>
        <fullName evidence="1">12831_t:CDS:1</fullName>
    </submittedName>
</protein>
<name>A0ACA9RC86_9GLOM</name>
<dbReference type="EMBL" id="CAJVQC010048371">
    <property type="protein sequence ID" value="CAG8786130.1"/>
    <property type="molecule type" value="Genomic_DNA"/>
</dbReference>
<keyword evidence="2" id="KW-1185">Reference proteome</keyword>
<dbReference type="Proteomes" id="UP000789920">
    <property type="component" value="Unassembled WGS sequence"/>
</dbReference>
<feature type="non-terminal residue" evidence="1">
    <location>
        <position position="1"/>
    </location>
</feature>
<accession>A0ACA9RC86</accession>
<comment type="caution">
    <text evidence="1">The sequence shown here is derived from an EMBL/GenBank/DDBJ whole genome shotgun (WGS) entry which is preliminary data.</text>
</comment>
<feature type="non-terminal residue" evidence="1">
    <location>
        <position position="140"/>
    </location>
</feature>
<reference evidence="1" key="1">
    <citation type="submission" date="2021-06" db="EMBL/GenBank/DDBJ databases">
        <authorList>
            <person name="Kallberg Y."/>
            <person name="Tangrot J."/>
            <person name="Rosling A."/>
        </authorList>
    </citation>
    <scope>NUCLEOTIDE SEQUENCE</scope>
    <source>
        <strain evidence="1">MA461A</strain>
    </source>
</reference>
<evidence type="ECO:0000313" key="2">
    <source>
        <dbReference type="Proteomes" id="UP000789920"/>
    </source>
</evidence>
<sequence>ESRIRYLISKLENIEKLALAHPFVKGFNKIHHCVNDQMVKDVIHGIFDSASINGIKSKNNAELSQNIRNGDTDITTIRVLYTTTFYVGLEIETGTMLQKQLDITCPTQEFINLVKGWNKYDEKSMDINVKYVKSSDLPPE</sequence>
<gene>
    <name evidence="1" type="ORF">RPERSI_LOCUS18328</name>
</gene>
<evidence type="ECO:0000313" key="1">
    <source>
        <dbReference type="EMBL" id="CAG8786130.1"/>
    </source>
</evidence>
<organism evidence="1 2">
    <name type="scientific">Racocetra persica</name>
    <dbReference type="NCBI Taxonomy" id="160502"/>
    <lineage>
        <taxon>Eukaryota</taxon>
        <taxon>Fungi</taxon>
        <taxon>Fungi incertae sedis</taxon>
        <taxon>Mucoromycota</taxon>
        <taxon>Glomeromycotina</taxon>
        <taxon>Glomeromycetes</taxon>
        <taxon>Diversisporales</taxon>
        <taxon>Gigasporaceae</taxon>
        <taxon>Racocetra</taxon>
    </lineage>
</organism>